<keyword evidence="1" id="KW-0677">Repeat</keyword>
<keyword evidence="2" id="KW-0547">Nucleotide-binding</keyword>
<name>A0A2P5C797_TREOI</name>
<comment type="caution">
    <text evidence="5">The sequence shown here is derived from an EMBL/GenBank/DDBJ whole genome shotgun (WGS) entry which is preliminary data.</text>
</comment>
<keyword evidence="6" id="KW-1185">Reference proteome</keyword>
<evidence type="ECO:0000313" key="6">
    <source>
        <dbReference type="Proteomes" id="UP000237000"/>
    </source>
</evidence>
<evidence type="ECO:0000259" key="4">
    <source>
        <dbReference type="Pfam" id="PF18052"/>
    </source>
</evidence>
<dbReference type="Proteomes" id="UP000237000">
    <property type="component" value="Unassembled WGS sequence"/>
</dbReference>
<accession>A0A2P5C797</accession>
<feature type="domain" description="Disease resistance N-terminal" evidence="4">
    <location>
        <begin position="2"/>
        <end position="53"/>
    </location>
</feature>
<dbReference type="EMBL" id="JXTC01000402">
    <property type="protein sequence ID" value="PON56956.1"/>
    <property type="molecule type" value="Genomic_DNA"/>
</dbReference>
<reference evidence="6" key="1">
    <citation type="submission" date="2016-06" db="EMBL/GenBank/DDBJ databases">
        <title>Parallel loss of symbiosis genes in relatives of nitrogen-fixing non-legume Parasponia.</title>
        <authorList>
            <person name="Van Velzen R."/>
            <person name="Holmer R."/>
            <person name="Bu F."/>
            <person name="Rutten L."/>
            <person name="Van Zeijl A."/>
            <person name="Liu W."/>
            <person name="Santuari L."/>
            <person name="Cao Q."/>
            <person name="Sharma T."/>
            <person name="Shen D."/>
            <person name="Roswanjaya Y."/>
            <person name="Wardhani T."/>
            <person name="Kalhor M.S."/>
            <person name="Jansen J."/>
            <person name="Van den Hoogen J."/>
            <person name="Gungor B."/>
            <person name="Hartog M."/>
            <person name="Hontelez J."/>
            <person name="Verver J."/>
            <person name="Yang W.-C."/>
            <person name="Schijlen E."/>
            <person name="Repin R."/>
            <person name="Schilthuizen M."/>
            <person name="Schranz E."/>
            <person name="Heidstra R."/>
            <person name="Miyata K."/>
            <person name="Fedorova E."/>
            <person name="Kohlen W."/>
            <person name="Bisseling T."/>
            <person name="Smit S."/>
            <person name="Geurts R."/>
        </authorList>
    </citation>
    <scope>NUCLEOTIDE SEQUENCE [LARGE SCALE GENOMIC DNA]</scope>
    <source>
        <strain evidence="6">cv. RG33-2</strain>
    </source>
</reference>
<dbReference type="InterPro" id="IPR041118">
    <property type="entry name" value="Rx_N"/>
</dbReference>
<protein>
    <recommendedName>
        <fullName evidence="4">Disease resistance N-terminal domain-containing protein</fullName>
    </recommendedName>
</protein>
<sequence length="106" mass="11669">MFLSHVIKRLVDLLAEYVDMLRGVHRVVNSMKDELKIIQPFLKDAEAKLDTVANVDASHVDPRLSSLFIEEDKIVGIDSTAKKLVTSLVEALSTRPVISLVGKGGI</sequence>
<feature type="non-terminal residue" evidence="5">
    <location>
        <position position="106"/>
    </location>
</feature>
<dbReference type="GO" id="GO:0000166">
    <property type="term" value="F:nucleotide binding"/>
    <property type="evidence" value="ECO:0007669"/>
    <property type="project" value="UniProtKB-KW"/>
</dbReference>
<keyword evidence="3" id="KW-0611">Plant defense</keyword>
<proteinExistence type="predicted"/>
<evidence type="ECO:0000313" key="5">
    <source>
        <dbReference type="EMBL" id="PON56956.1"/>
    </source>
</evidence>
<evidence type="ECO:0000256" key="2">
    <source>
        <dbReference type="ARBA" id="ARBA00022741"/>
    </source>
</evidence>
<evidence type="ECO:0000256" key="1">
    <source>
        <dbReference type="ARBA" id="ARBA00022737"/>
    </source>
</evidence>
<dbReference type="GO" id="GO:0006952">
    <property type="term" value="P:defense response"/>
    <property type="evidence" value="ECO:0007669"/>
    <property type="project" value="UniProtKB-KW"/>
</dbReference>
<organism evidence="5 6">
    <name type="scientific">Trema orientale</name>
    <name type="common">Charcoal tree</name>
    <name type="synonym">Celtis orientalis</name>
    <dbReference type="NCBI Taxonomy" id="63057"/>
    <lineage>
        <taxon>Eukaryota</taxon>
        <taxon>Viridiplantae</taxon>
        <taxon>Streptophyta</taxon>
        <taxon>Embryophyta</taxon>
        <taxon>Tracheophyta</taxon>
        <taxon>Spermatophyta</taxon>
        <taxon>Magnoliopsida</taxon>
        <taxon>eudicotyledons</taxon>
        <taxon>Gunneridae</taxon>
        <taxon>Pentapetalae</taxon>
        <taxon>rosids</taxon>
        <taxon>fabids</taxon>
        <taxon>Rosales</taxon>
        <taxon>Cannabaceae</taxon>
        <taxon>Trema</taxon>
    </lineage>
</organism>
<dbReference type="Gene3D" id="1.20.5.4130">
    <property type="match status" value="1"/>
</dbReference>
<evidence type="ECO:0000256" key="3">
    <source>
        <dbReference type="ARBA" id="ARBA00022821"/>
    </source>
</evidence>
<dbReference type="AlphaFoldDB" id="A0A2P5C797"/>
<dbReference type="OrthoDB" id="1192661at2759"/>
<dbReference type="Pfam" id="PF18052">
    <property type="entry name" value="Rx_N"/>
    <property type="match status" value="1"/>
</dbReference>
<dbReference type="InParanoid" id="A0A2P5C797"/>
<gene>
    <name evidence="5" type="ORF">TorRG33x02_294760</name>
</gene>